<reference evidence="3 4" key="2">
    <citation type="journal article" date="2010" name="Stand. Genomic Sci.">
        <title>Complete genome sequence of Nakamurella multipartita type strain (Y-104).</title>
        <authorList>
            <person name="Tice H."/>
            <person name="Mayilraj S."/>
            <person name="Sims D."/>
            <person name="Lapidus A."/>
            <person name="Nolan M."/>
            <person name="Lucas S."/>
            <person name="Glavina Del Rio T."/>
            <person name="Copeland A."/>
            <person name="Cheng J.F."/>
            <person name="Meincke L."/>
            <person name="Bruce D."/>
            <person name="Goodwin L."/>
            <person name="Pitluck S."/>
            <person name="Ivanova N."/>
            <person name="Mavromatis K."/>
            <person name="Ovchinnikova G."/>
            <person name="Pati A."/>
            <person name="Chen A."/>
            <person name="Palaniappan K."/>
            <person name="Land M."/>
            <person name="Hauser L."/>
            <person name="Chang Y.J."/>
            <person name="Jeffries C.D."/>
            <person name="Detter J.C."/>
            <person name="Brettin T."/>
            <person name="Rohde M."/>
            <person name="Goker M."/>
            <person name="Bristow J."/>
            <person name="Eisen J.A."/>
            <person name="Markowitz V."/>
            <person name="Hugenholtz P."/>
            <person name="Kyrpides N.C."/>
            <person name="Klenk H.P."/>
            <person name="Chen F."/>
        </authorList>
    </citation>
    <scope>NUCLEOTIDE SEQUENCE [LARGE SCALE GENOMIC DNA]</scope>
    <source>
        <strain evidence="4">ATCC 700099 / DSM 44233 / CIP 104796 / JCM 9543 / NBRC 105858 / Y-104</strain>
    </source>
</reference>
<keyword evidence="2" id="KW-0812">Transmembrane</keyword>
<dbReference type="Proteomes" id="UP000002218">
    <property type="component" value="Chromosome"/>
</dbReference>
<organism evidence="3 4">
    <name type="scientific">Nakamurella multipartita (strain ATCC 700099 / DSM 44233 / CIP 104796 / JCM 9543 / NBRC 105858 / Y-104)</name>
    <name type="common">Microsphaera multipartita</name>
    <dbReference type="NCBI Taxonomy" id="479431"/>
    <lineage>
        <taxon>Bacteria</taxon>
        <taxon>Bacillati</taxon>
        <taxon>Actinomycetota</taxon>
        <taxon>Actinomycetes</taxon>
        <taxon>Nakamurellales</taxon>
        <taxon>Nakamurellaceae</taxon>
        <taxon>Nakamurella</taxon>
    </lineage>
</organism>
<feature type="transmembrane region" description="Helical" evidence="2">
    <location>
        <begin position="187"/>
        <end position="210"/>
    </location>
</feature>
<sequence length="498" mass="52714">MTLAELPDGLDRLARALHHSYVRRHARGAVRRGRWAVLTRSAVGLLIVGLLVVGLAQDPPEQCAPVQLEVQAGDDQSAAAAAGSVVLVLLWWVAAIVVAFLAIRRVVRSGQRRSLWTSANWHRRIQGAVASIVGKTLLIGVLVAVLGVTAAGRCEVPDWFGVILSGAMFVGLLLAVLGSAVATEAGWVGFALVVVVDLLSAALLAGYAVLDPDGAGLALVGAVAFTIHASCTAVATRWSFVVATTPGARVDDRAKAGETGRSLCALWVLLLIATLVVIVNESLLDRALSFLTSPVIVALTLGALAVTLGGGHTKFVEGREAARRRARDRRASACTPDRREDLIPRIAARMIAACGPLPTRELAAGINRVADFRLGDRQLRRELASDLLARGHADGPADRPADSWTLRPETDPAAVGWPTDRALLALVERAGRPRFGRAELAGLLERAGYRGLDDGDYAVDTHPLVRPHGRRWRRTYSVLDVTDRGPAGAGGPPAGLIH</sequence>
<reference evidence="4" key="1">
    <citation type="submission" date="2009-09" db="EMBL/GenBank/DDBJ databases">
        <title>The complete genome of Nakamurella multipartita DSM 44233.</title>
        <authorList>
            <consortium name="US DOE Joint Genome Institute (JGI-PGF)"/>
            <person name="Lucas S."/>
            <person name="Copeland A."/>
            <person name="Lapidus A."/>
            <person name="Glavina del Rio T."/>
            <person name="Dalin E."/>
            <person name="Tice H."/>
            <person name="Bruce D."/>
            <person name="Goodwin L."/>
            <person name="Pitluck S."/>
            <person name="Kyrpides N."/>
            <person name="Mavromatis K."/>
            <person name="Ivanova N."/>
            <person name="Ovchinnikova G."/>
            <person name="Sims D."/>
            <person name="Meincke L."/>
            <person name="Brettin T."/>
            <person name="Detter J.C."/>
            <person name="Han C."/>
            <person name="Larimer F."/>
            <person name="Land M."/>
            <person name="Hauser L."/>
            <person name="Markowitz V."/>
            <person name="Cheng J.-F."/>
            <person name="Hugenholtz P."/>
            <person name="Woyke T."/>
            <person name="Wu D."/>
            <person name="Klenk H.-P."/>
            <person name="Eisen J.A."/>
        </authorList>
    </citation>
    <scope>NUCLEOTIDE SEQUENCE [LARGE SCALE GENOMIC DNA]</scope>
    <source>
        <strain evidence="4">ATCC 700099 / DSM 44233 / CIP 104796 / JCM 9543 / NBRC 105858 / Y-104</strain>
    </source>
</reference>
<evidence type="ECO:0000313" key="4">
    <source>
        <dbReference type="Proteomes" id="UP000002218"/>
    </source>
</evidence>
<dbReference type="AlphaFoldDB" id="C8XFV2"/>
<feature type="transmembrane region" description="Helical" evidence="2">
    <location>
        <begin position="159"/>
        <end position="180"/>
    </location>
</feature>
<dbReference type="STRING" id="479431.Namu_1673"/>
<feature type="transmembrane region" description="Helical" evidence="2">
    <location>
        <begin position="77"/>
        <end position="103"/>
    </location>
</feature>
<feature type="region of interest" description="Disordered" evidence="1">
    <location>
        <begin position="391"/>
        <end position="412"/>
    </location>
</feature>
<name>C8XFV2_NAKMY</name>
<keyword evidence="2" id="KW-1133">Transmembrane helix</keyword>
<dbReference type="KEGG" id="nml:Namu_1673"/>
<feature type="transmembrane region" description="Helical" evidence="2">
    <location>
        <begin position="261"/>
        <end position="279"/>
    </location>
</feature>
<dbReference type="HOGENOM" id="CLU_547283_0_0_11"/>
<keyword evidence="4" id="KW-1185">Reference proteome</keyword>
<feature type="transmembrane region" description="Helical" evidence="2">
    <location>
        <begin position="216"/>
        <end position="240"/>
    </location>
</feature>
<feature type="transmembrane region" description="Helical" evidence="2">
    <location>
        <begin position="37"/>
        <end position="57"/>
    </location>
</feature>
<dbReference type="RefSeq" id="WP_015746966.1">
    <property type="nucleotide sequence ID" value="NC_013235.1"/>
</dbReference>
<evidence type="ECO:0000256" key="1">
    <source>
        <dbReference type="SAM" id="MobiDB-lite"/>
    </source>
</evidence>
<accession>C8XFV2</accession>
<evidence type="ECO:0000256" key="2">
    <source>
        <dbReference type="SAM" id="Phobius"/>
    </source>
</evidence>
<feature type="compositionally biased region" description="Basic and acidic residues" evidence="1">
    <location>
        <begin position="391"/>
        <end position="401"/>
    </location>
</feature>
<evidence type="ECO:0000313" key="3">
    <source>
        <dbReference type="EMBL" id="ACV78063.1"/>
    </source>
</evidence>
<gene>
    <name evidence="3" type="ordered locus">Namu_1673</name>
</gene>
<feature type="transmembrane region" description="Helical" evidence="2">
    <location>
        <begin position="291"/>
        <end position="310"/>
    </location>
</feature>
<dbReference type="EMBL" id="CP001737">
    <property type="protein sequence ID" value="ACV78063.1"/>
    <property type="molecule type" value="Genomic_DNA"/>
</dbReference>
<keyword evidence="2" id="KW-0472">Membrane</keyword>
<protein>
    <submittedName>
        <fullName evidence="3">Uncharacterized protein</fullName>
    </submittedName>
</protein>
<dbReference type="InParanoid" id="C8XFV2"/>
<feature type="transmembrane region" description="Helical" evidence="2">
    <location>
        <begin position="124"/>
        <end position="147"/>
    </location>
</feature>
<proteinExistence type="predicted"/>